<dbReference type="PANTHER" id="PTHR13754">
    <property type="entry name" value="METALLO-BETA-LACTAMASE SUPERFAMILY PROTEIN"/>
    <property type="match status" value="1"/>
</dbReference>
<gene>
    <name evidence="2" type="ORF">SAMN02745174_01103</name>
</gene>
<dbReference type="InterPro" id="IPR052926">
    <property type="entry name" value="Metallo-beta-lactamase_dom"/>
</dbReference>
<reference evidence="2 3" key="1">
    <citation type="submission" date="2017-02" db="EMBL/GenBank/DDBJ databases">
        <authorList>
            <person name="Peterson S.W."/>
        </authorList>
    </citation>
    <scope>NUCLEOTIDE SEQUENCE [LARGE SCALE GENOMIC DNA]</scope>
    <source>
        <strain evidence="2 3">ATCC 700028</strain>
    </source>
</reference>
<dbReference type="AlphaFoldDB" id="A0A1T4M962"/>
<dbReference type="InterPro" id="IPR036866">
    <property type="entry name" value="RibonucZ/Hydroxyglut_hydro"/>
</dbReference>
<dbReference type="OrthoDB" id="9803916at2"/>
<dbReference type="PANTHER" id="PTHR13754:SF13">
    <property type="entry name" value="METALLO-BETA-LACTAMASE SUPERFAMILY PROTEIN (AFU_ORTHOLOGUE AFUA_3G07630)"/>
    <property type="match status" value="1"/>
</dbReference>
<dbReference type="RefSeq" id="WP_078693604.1">
    <property type="nucleotide sequence ID" value="NZ_FUWX01000008.1"/>
</dbReference>
<sequence>MKISVLVDDDSIKNFSSEHGLSLLIESNNKKIIFDTGKSDLFLKNLKKLNYSIDNIDYLFVSHGHYDHMGGLFYLDNNFLREKAYISSYAINTFYGSAMGIKKEVSPSDLVISKGQIANKIKNSRNTPIEIAENIFLLSVPYKNNNGDVFYKKYLDDILIDDFSHEMLLVIKEENKYFIFTGCSHCGINSILVSVKKIFNTSNIEAIVGGLHCKNFYLNPSKLNSLANQLKSHNVQKFILGHCTGTISRTILKGKLKNVENLATGKIFEF</sequence>
<evidence type="ECO:0000313" key="3">
    <source>
        <dbReference type="Proteomes" id="UP000191153"/>
    </source>
</evidence>
<evidence type="ECO:0000259" key="1">
    <source>
        <dbReference type="Pfam" id="PF00753"/>
    </source>
</evidence>
<organism evidence="2 3">
    <name type="scientific">Cetobacterium ceti</name>
    <dbReference type="NCBI Taxonomy" id="180163"/>
    <lineage>
        <taxon>Bacteria</taxon>
        <taxon>Fusobacteriati</taxon>
        <taxon>Fusobacteriota</taxon>
        <taxon>Fusobacteriia</taxon>
        <taxon>Fusobacteriales</taxon>
        <taxon>Fusobacteriaceae</taxon>
        <taxon>Cetobacterium</taxon>
    </lineage>
</organism>
<dbReference type="CDD" id="cd07713">
    <property type="entry name" value="DHPS-like_MBL-fold"/>
    <property type="match status" value="1"/>
</dbReference>
<dbReference type="STRING" id="180163.SAMN02745174_01103"/>
<dbReference type="Proteomes" id="UP000191153">
    <property type="component" value="Unassembled WGS sequence"/>
</dbReference>
<protein>
    <submittedName>
        <fullName evidence="2">7,8-dihydropterin-6-yl-methyl-4-(Beta-D-ribofuranosyl)aminobenzene 5'-phosphate synthase</fullName>
    </submittedName>
</protein>
<accession>A0A1T4M962</accession>
<dbReference type="InterPro" id="IPR001279">
    <property type="entry name" value="Metallo-B-lactamas"/>
</dbReference>
<dbReference type="GO" id="GO:0016740">
    <property type="term" value="F:transferase activity"/>
    <property type="evidence" value="ECO:0007669"/>
    <property type="project" value="TreeGrafter"/>
</dbReference>
<dbReference type="Pfam" id="PF00753">
    <property type="entry name" value="Lactamase_B"/>
    <property type="match status" value="1"/>
</dbReference>
<proteinExistence type="predicted"/>
<feature type="domain" description="Metallo-beta-lactamase" evidence="1">
    <location>
        <begin position="20"/>
        <end position="79"/>
    </location>
</feature>
<name>A0A1T4M962_9FUSO</name>
<keyword evidence="3" id="KW-1185">Reference proteome</keyword>
<evidence type="ECO:0000313" key="2">
    <source>
        <dbReference type="EMBL" id="SJZ63376.1"/>
    </source>
</evidence>
<dbReference type="Gene3D" id="3.60.15.10">
    <property type="entry name" value="Ribonuclease Z/Hydroxyacylglutathione hydrolase-like"/>
    <property type="match status" value="1"/>
</dbReference>
<dbReference type="EMBL" id="FUWX01000008">
    <property type="protein sequence ID" value="SJZ63376.1"/>
    <property type="molecule type" value="Genomic_DNA"/>
</dbReference>
<dbReference type="InterPro" id="IPR041712">
    <property type="entry name" value="DHPS-like_MBL-fold"/>
</dbReference>
<dbReference type="SUPFAM" id="SSF56281">
    <property type="entry name" value="Metallo-hydrolase/oxidoreductase"/>
    <property type="match status" value="1"/>
</dbReference>